<dbReference type="InterPro" id="IPR001005">
    <property type="entry name" value="SANT/Myb"/>
</dbReference>
<sequence length="239" mass="27263">MAESGRGKQTGEGGEVILESWTKEQKLELLFALKCYGSKNIDQIQAEIPSKTVEEIKHAVNIYKKKALKQHKQIEKMKKKQIRKRSNPRIPLASWAKFLVDSLGYKDLETETSTALRLIADLEKIPSPLSTENVNFSQIYHQIANAMEGKPLKNDHMVCPILNKCILETALVSKAFIKNSVYKFVVNSINISDREMNLFPQPTHDHELSTLRHLAAQRKYNPLNINESFLSPTLSREFS</sequence>
<reference evidence="2" key="2">
    <citation type="submission" date="2020-12" db="EMBL/GenBank/DDBJ databases">
        <authorList>
            <person name="Kanost M."/>
        </authorList>
    </citation>
    <scope>NUCLEOTIDE SEQUENCE</scope>
</reference>
<reference evidence="2" key="1">
    <citation type="journal article" date="2016" name="Insect Biochem. Mol. Biol.">
        <title>Multifaceted biological insights from a draft genome sequence of the tobacco hornworm moth, Manduca sexta.</title>
        <authorList>
            <person name="Kanost M.R."/>
            <person name="Arrese E.L."/>
            <person name="Cao X."/>
            <person name="Chen Y.R."/>
            <person name="Chellapilla S."/>
            <person name="Goldsmith M.R."/>
            <person name="Grosse-Wilde E."/>
            <person name="Heckel D.G."/>
            <person name="Herndon N."/>
            <person name="Jiang H."/>
            <person name="Papanicolaou A."/>
            <person name="Qu J."/>
            <person name="Soulages J.L."/>
            <person name="Vogel H."/>
            <person name="Walters J."/>
            <person name="Waterhouse R.M."/>
            <person name="Ahn S.J."/>
            <person name="Almeida F.C."/>
            <person name="An C."/>
            <person name="Aqrawi P."/>
            <person name="Bretschneider A."/>
            <person name="Bryant W.B."/>
            <person name="Bucks S."/>
            <person name="Chao H."/>
            <person name="Chevignon G."/>
            <person name="Christen J.M."/>
            <person name="Clarke D.F."/>
            <person name="Dittmer N.T."/>
            <person name="Ferguson L.C.F."/>
            <person name="Garavelou S."/>
            <person name="Gordon K.H.J."/>
            <person name="Gunaratna R.T."/>
            <person name="Han Y."/>
            <person name="Hauser F."/>
            <person name="He Y."/>
            <person name="Heidel-Fischer H."/>
            <person name="Hirsh A."/>
            <person name="Hu Y."/>
            <person name="Jiang H."/>
            <person name="Kalra D."/>
            <person name="Klinner C."/>
            <person name="Konig C."/>
            <person name="Kovar C."/>
            <person name="Kroll A.R."/>
            <person name="Kuwar S.S."/>
            <person name="Lee S.L."/>
            <person name="Lehman R."/>
            <person name="Li K."/>
            <person name="Li Z."/>
            <person name="Liang H."/>
            <person name="Lovelace S."/>
            <person name="Lu Z."/>
            <person name="Mansfield J.H."/>
            <person name="McCulloch K.J."/>
            <person name="Mathew T."/>
            <person name="Morton B."/>
            <person name="Muzny D.M."/>
            <person name="Neunemann D."/>
            <person name="Ongeri F."/>
            <person name="Pauchet Y."/>
            <person name="Pu L.L."/>
            <person name="Pyrousis I."/>
            <person name="Rao X.J."/>
            <person name="Redding A."/>
            <person name="Roesel C."/>
            <person name="Sanchez-Gracia A."/>
            <person name="Schaack S."/>
            <person name="Shukla A."/>
            <person name="Tetreau G."/>
            <person name="Wang Y."/>
            <person name="Xiong G.H."/>
            <person name="Traut W."/>
            <person name="Walsh T.K."/>
            <person name="Worley K.C."/>
            <person name="Wu D."/>
            <person name="Wu W."/>
            <person name="Wu Y.Q."/>
            <person name="Zhang X."/>
            <person name="Zou Z."/>
            <person name="Zucker H."/>
            <person name="Briscoe A.D."/>
            <person name="Burmester T."/>
            <person name="Clem R.J."/>
            <person name="Feyereisen R."/>
            <person name="Grimmelikhuijzen C.J.P."/>
            <person name="Hamodrakas S.J."/>
            <person name="Hansson B.S."/>
            <person name="Huguet E."/>
            <person name="Jermiin L.S."/>
            <person name="Lan Q."/>
            <person name="Lehman H.K."/>
            <person name="Lorenzen M."/>
            <person name="Merzendorfer H."/>
            <person name="Michalopoulos I."/>
            <person name="Morton D.B."/>
            <person name="Muthukrishnan S."/>
            <person name="Oakeshott J.G."/>
            <person name="Palmer W."/>
            <person name="Park Y."/>
            <person name="Passarelli A.L."/>
            <person name="Rozas J."/>
            <person name="Schwartz L.M."/>
            <person name="Smith W."/>
            <person name="Southgate A."/>
            <person name="Vilcinskas A."/>
            <person name="Vogt R."/>
            <person name="Wang P."/>
            <person name="Werren J."/>
            <person name="Yu X.Q."/>
            <person name="Zhou J.J."/>
            <person name="Brown S.J."/>
            <person name="Scherer S.E."/>
            <person name="Richards S."/>
            <person name="Blissard G.W."/>
        </authorList>
    </citation>
    <scope>NUCLEOTIDE SEQUENCE</scope>
</reference>
<proteinExistence type="predicted"/>
<dbReference type="InterPro" id="IPR009057">
    <property type="entry name" value="Homeodomain-like_sf"/>
</dbReference>
<name>A0A921Z1E9_MANSE</name>
<dbReference type="GO" id="GO:0005634">
    <property type="term" value="C:nucleus"/>
    <property type="evidence" value="ECO:0007669"/>
    <property type="project" value="UniProtKB-SubCell"/>
</dbReference>
<dbReference type="Gene3D" id="1.10.10.60">
    <property type="entry name" value="Homeodomain-like"/>
    <property type="match status" value="1"/>
</dbReference>
<dbReference type="Proteomes" id="UP000791440">
    <property type="component" value="Unassembled WGS sequence"/>
</dbReference>
<evidence type="ECO:0008006" key="4">
    <source>
        <dbReference type="Google" id="ProtNLM"/>
    </source>
</evidence>
<evidence type="ECO:0000313" key="2">
    <source>
        <dbReference type="EMBL" id="KAG6448554.1"/>
    </source>
</evidence>
<evidence type="ECO:0000256" key="1">
    <source>
        <dbReference type="ARBA" id="ARBA00004123"/>
    </source>
</evidence>
<evidence type="ECO:0000313" key="3">
    <source>
        <dbReference type="Proteomes" id="UP000791440"/>
    </source>
</evidence>
<dbReference type="SUPFAM" id="SSF46689">
    <property type="entry name" value="Homeodomain-like"/>
    <property type="match status" value="1"/>
</dbReference>
<comment type="subcellular location">
    <subcellularLocation>
        <location evidence="1">Nucleus</location>
    </subcellularLocation>
</comment>
<accession>A0A921Z1E9</accession>
<gene>
    <name evidence="2" type="ORF">O3G_MSEX005577</name>
</gene>
<dbReference type="AlphaFoldDB" id="A0A921Z1E9"/>
<protein>
    <recommendedName>
        <fullName evidence="4">SANT domain-containing protein</fullName>
    </recommendedName>
</protein>
<keyword evidence="3" id="KW-1185">Reference proteome</keyword>
<organism evidence="2 3">
    <name type="scientific">Manduca sexta</name>
    <name type="common">Tobacco hawkmoth</name>
    <name type="synonym">Tobacco hornworm</name>
    <dbReference type="NCBI Taxonomy" id="7130"/>
    <lineage>
        <taxon>Eukaryota</taxon>
        <taxon>Metazoa</taxon>
        <taxon>Ecdysozoa</taxon>
        <taxon>Arthropoda</taxon>
        <taxon>Hexapoda</taxon>
        <taxon>Insecta</taxon>
        <taxon>Pterygota</taxon>
        <taxon>Neoptera</taxon>
        <taxon>Endopterygota</taxon>
        <taxon>Lepidoptera</taxon>
        <taxon>Glossata</taxon>
        <taxon>Ditrysia</taxon>
        <taxon>Bombycoidea</taxon>
        <taxon>Sphingidae</taxon>
        <taxon>Sphinginae</taxon>
        <taxon>Sphingini</taxon>
        <taxon>Manduca</taxon>
    </lineage>
</organism>
<dbReference type="CDD" id="cd00167">
    <property type="entry name" value="SANT"/>
    <property type="match status" value="1"/>
</dbReference>
<comment type="caution">
    <text evidence="2">The sequence shown here is derived from an EMBL/GenBank/DDBJ whole genome shotgun (WGS) entry which is preliminary data.</text>
</comment>
<dbReference type="EMBL" id="JH668359">
    <property type="protein sequence ID" value="KAG6448554.1"/>
    <property type="molecule type" value="Genomic_DNA"/>
</dbReference>